<evidence type="ECO:0000313" key="3">
    <source>
        <dbReference type="Proteomes" id="UP001331936"/>
    </source>
</evidence>
<dbReference type="Proteomes" id="UP001331936">
    <property type="component" value="Unassembled WGS sequence"/>
</dbReference>
<feature type="transmembrane region" description="Helical" evidence="1">
    <location>
        <begin position="20"/>
        <end position="39"/>
    </location>
</feature>
<protein>
    <submittedName>
        <fullName evidence="2">Uncharacterized protein</fullName>
    </submittedName>
</protein>
<name>A0ABU7JY68_9NOCA</name>
<comment type="caution">
    <text evidence="2">The sequence shown here is derived from an EMBL/GenBank/DDBJ whole genome shotgun (WGS) entry which is preliminary data.</text>
</comment>
<keyword evidence="3" id="KW-1185">Reference proteome</keyword>
<dbReference type="EMBL" id="JAUZMZ010000151">
    <property type="protein sequence ID" value="MEE2034484.1"/>
    <property type="molecule type" value="Genomic_DNA"/>
</dbReference>
<proteinExistence type="predicted"/>
<gene>
    <name evidence="2" type="ORF">Q8814_20585</name>
</gene>
<evidence type="ECO:0000313" key="2">
    <source>
        <dbReference type="EMBL" id="MEE2034484.1"/>
    </source>
</evidence>
<keyword evidence="1" id="KW-0472">Membrane</keyword>
<keyword evidence="1" id="KW-0812">Transmembrane</keyword>
<feature type="transmembrane region" description="Helical" evidence="1">
    <location>
        <begin position="45"/>
        <end position="67"/>
    </location>
</feature>
<organism evidence="2 3">
    <name type="scientific">Rhodococcus chondri</name>
    <dbReference type="NCBI Taxonomy" id="3065941"/>
    <lineage>
        <taxon>Bacteria</taxon>
        <taxon>Bacillati</taxon>
        <taxon>Actinomycetota</taxon>
        <taxon>Actinomycetes</taxon>
        <taxon>Mycobacteriales</taxon>
        <taxon>Nocardiaceae</taxon>
        <taxon>Rhodococcus</taxon>
    </lineage>
</organism>
<reference evidence="2 3" key="1">
    <citation type="submission" date="2023-08" db="EMBL/GenBank/DDBJ databases">
        <authorList>
            <person name="Girao M."/>
            <person name="Carvalho M.F."/>
        </authorList>
    </citation>
    <scope>NUCLEOTIDE SEQUENCE [LARGE SCALE GENOMIC DNA]</scope>
    <source>
        <strain evidence="2 3">CC-R104</strain>
    </source>
</reference>
<evidence type="ECO:0000256" key="1">
    <source>
        <dbReference type="SAM" id="Phobius"/>
    </source>
</evidence>
<accession>A0ABU7JY68</accession>
<keyword evidence="1" id="KW-1133">Transmembrane helix</keyword>
<sequence length="89" mass="9326">MTNTSRHERPTTGSRAAGWIGYGCVLAGIAAIAMVLAAAGDEYRGWTIVGIVAAVVLFLVGAVMITINFRHRRMRGAGGTSTHEPGVLD</sequence>
<dbReference type="RefSeq" id="WP_330153853.1">
    <property type="nucleotide sequence ID" value="NZ_JAUZMZ010000151.1"/>
</dbReference>